<dbReference type="OrthoDB" id="7855496at2"/>
<evidence type="ECO:0000313" key="2">
    <source>
        <dbReference type="Proteomes" id="UP000027100"/>
    </source>
</evidence>
<dbReference type="AlphaFoldDB" id="A0A062V6S5"/>
<protein>
    <submittedName>
        <fullName evidence="1">Uncharacterized protein</fullName>
    </submittedName>
</protein>
<dbReference type="RefSeq" id="WP_051612606.1">
    <property type="nucleotide sequence ID" value="NZ_ARYM01000015.1"/>
</dbReference>
<dbReference type="eggNOG" id="ENOG5033D12">
    <property type="taxonomic scope" value="Bacteria"/>
</dbReference>
<dbReference type="PATRIC" id="fig|1280954.3.peg.2632"/>
<keyword evidence="2" id="KW-1185">Reference proteome</keyword>
<evidence type="ECO:0000313" key="1">
    <source>
        <dbReference type="EMBL" id="KCZ97772.1"/>
    </source>
</evidence>
<reference evidence="1 2" key="1">
    <citation type="journal article" date="2014" name="Antonie Van Leeuwenhoek">
        <title>Hyphomonas beringensis sp. nov. and Hyphomonas chukchiensis sp. nov., isolated from surface seawater of the Bering Sea and Chukchi Sea.</title>
        <authorList>
            <person name="Li C."/>
            <person name="Lai Q."/>
            <person name="Li G."/>
            <person name="Dong C."/>
            <person name="Wang J."/>
            <person name="Liao Y."/>
            <person name="Shao Z."/>
        </authorList>
    </citation>
    <scope>NUCLEOTIDE SEQUENCE [LARGE SCALE GENOMIC DNA]</scope>
    <source>
        <strain evidence="1 2">PS728</strain>
    </source>
</reference>
<organism evidence="1 2">
    <name type="scientific">Hyphomonas polymorpha PS728</name>
    <dbReference type="NCBI Taxonomy" id="1280954"/>
    <lineage>
        <taxon>Bacteria</taxon>
        <taxon>Pseudomonadati</taxon>
        <taxon>Pseudomonadota</taxon>
        <taxon>Alphaproteobacteria</taxon>
        <taxon>Hyphomonadales</taxon>
        <taxon>Hyphomonadaceae</taxon>
        <taxon>Hyphomonas</taxon>
    </lineage>
</organism>
<dbReference type="Proteomes" id="UP000027100">
    <property type="component" value="Unassembled WGS sequence"/>
</dbReference>
<comment type="caution">
    <text evidence="1">The sequence shown here is derived from an EMBL/GenBank/DDBJ whole genome shotgun (WGS) entry which is preliminary data.</text>
</comment>
<accession>A0A062V6S5</accession>
<proteinExistence type="predicted"/>
<sequence length="98" mass="11113">MSKASHIIINEVIDWQGLSLSVTFSPDWNGWGHVAHMEIETIKPARAPNPISETGYKSHFLPLNEVENVEELRAYILAWLTEAAKKSDWKAHAQLSLF</sequence>
<dbReference type="EMBL" id="ARYM01000015">
    <property type="protein sequence ID" value="KCZ97772.1"/>
    <property type="molecule type" value="Genomic_DNA"/>
</dbReference>
<gene>
    <name evidence="1" type="ORF">HPO_12995</name>
</gene>
<name>A0A062V6S5_9PROT</name>
<dbReference type="STRING" id="1280954.HPO_12995"/>